<dbReference type="SUPFAM" id="SSF161098">
    <property type="entry name" value="MetI-like"/>
    <property type="match status" value="1"/>
</dbReference>
<dbReference type="PANTHER" id="PTHR43163">
    <property type="entry name" value="DIPEPTIDE TRANSPORT SYSTEM PERMEASE PROTEIN DPPB-RELATED"/>
    <property type="match status" value="1"/>
</dbReference>
<dbReference type="CDD" id="cd06261">
    <property type="entry name" value="TM_PBP2"/>
    <property type="match status" value="1"/>
</dbReference>
<evidence type="ECO:0000256" key="4">
    <source>
        <dbReference type="ARBA" id="ARBA00022692"/>
    </source>
</evidence>
<evidence type="ECO:0000256" key="7">
    <source>
        <dbReference type="RuleBase" id="RU363032"/>
    </source>
</evidence>
<gene>
    <name evidence="9" type="ORF">AVDCRST_MAG19-3287</name>
</gene>
<evidence type="ECO:0000256" key="1">
    <source>
        <dbReference type="ARBA" id="ARBA00004651"/>
    </source>
</evidence>
<dbReference type="InterPro" id="IPR000515">
    <property type="entry name" value="MetI-like"/>
</dbReference>
<feature type="transmembrane region" description="Helical" evidence="7">
    <location>
        <begin position="9"/>
        <end position="29"/>
    </location>
</feature>
<feature type="transmembrane region" description="Helical" evidence="7">
    <location>
        <begin position="239"/>
        <end position="261"/>
    </location>
</feature>
<dbReference type="GO" id="GO:0055085">
    <property type="term" value="P:transmembrane transport"/>
    <property type="evidence" value="ECO:0007669"/>
    <property type="project" value="InterPro"/>
</dbReference>
<dbReference type="AlphaFoldDB" id="A0A6J4VCM3"/>
<feature type="transmembrane region" description="Helical" evidence="7">
    <location>
        <begin position="134"/>
        <end position="161"/>
    </location>
</feature>
<name>A0A6J4VCM3_9BACT</name>
<sequence>MAAYILRRLILVLPVILVVGVVVFALVHLTPGEPAAVILGDRATAEEIARLRDQLGLNDPLPVQFVRWFGGVLRLDFGESIFLGESVTRSLLGRVQPTVLLTLYALCFQILIGVPAGVLAAVRHNSPVDRVLTVLAISGASVPTFFLGILLILVFAVRLRWLPSGGYVPFTEDPIAHLKGMLLPAFALGFSAAGLLARLVRSSMLDVLREDYVRTAFAKGLPEGLVVVRHALRNALIPALTVIGTSVGALLGGAVVTETVFTIPGMGRLVVQSIARRDYPVIQGAIMTIAVTYVLVNLLVDLLYVYADPRVRLGGG</sequence>
<protein>
    <submittedName>
        <fullName evidence="9">ABC transporter, permease protein 1 (Cluster 5, nickel/peptides/opines)</fullName>
    </submittedName>
</protein>
<evidence type="ECO:0000256" key="3">
    <source>
        <dbReference type="ARBA" id="ARBA00022475"/>
    </source>
</evidence>
<keyword evidence="3" id="KW-1003">Cell membrane</keyword>
<evidence type="ECO:0000313" key="9">
    <source>
        <dbReference type="EMBL" id="CAA9575418.1"/>
    </source>
</evidence>
<dbReference type="Pfam" id="PF19300">
    <property type="entry name" value="BPD_transp_1_N"/>
    <property type="match status" value="1"/>
</dbReference>
<organism evidence="9">
    <name type="scientific">uncultured Thermomicrobiales bacterium</name>
    <dbReference type="NCBI Taxonomy" id="1645740"/>
    <lineage>
        <taxon>Bacteria</taxon>
        <taxon>Pseudomonadati</taxon>
        <taxon>Thermomicrobiota</taxon>
        <taxon>Thermomicrobia</taxon>
        <taxon>Thermomicrobiales</taxon>
        <taxon>environmental samples</taxon>
    </lineage>
</organism>
<dbReference type="PANTHER" id="PTHR43163:SF3">
    <property type="entry name" value="PEPTIDE ABC TRANSPORTER PERMEASE PROTEIN"/>
    <property type="match status" value="1"/>
</dbReference>
<feature type="transmembrane region" description="Helical" evidence="7">
    <location>
        <begin position="181"/>
        <end position="200"/>
    </location>
</feature>
<evidence type="ECO:0000259" key="8">
    <source>
        <dbReference type="PROSITE" id="PS50928"/>
    </source>
</evidence>
<dbReference type="InterPro" id="IPR045621">
    <property type="entry name" value="BPD_transp_1_N"/>
</dbReference>
<dbReference type="Pfam" id="PF00528">
    <property type="entry name" value="BPD_transp_1"/>
    <property type="match status" value="1"/>
</dbReference>
<reference evidence="9" key="1">
    <citation type="submission" date="2020-02" db="EMBL/GenBank/DDBJ databases">
        <authorList>
            <person name="Meier V. D."/>
        </authorList>
    </citation>
    <scope>NUCLEOTIDE SEQUENCE</scope>
    <source>
        <strain evidence="9">AVDCRST_MAG19</strain>
    </source>
</reference>
<keyword evidence="6 7" id="KW-0472">Membrane</keyword>
<comment type="similarity">
    <text evidence="7">Belongs to the binding-protein-dependent transport system permease family.</text>
</comment>
<dbReference type="PROSITE" id="PS50928">
    <property type="entry name" value="ABC_TM1"/>
    <property type="match status" value="1"/>
</dbReference>
<comment type="subcellular location">
    <subcellularLocation>
        <location evidence="1 7">Cell membrane</location>
        <topology evidence="1 7">Multi-pass membrane protein</topology>
    </subcellularLocation>
</comment>
<keyword evidence="4 7" id="KW-0812">Transmembrane</keyword>
<keyword evidence="2 7" id="KW-0813">Transport</keyword>
<feature type="transmembrane region" description="Helical" evidence="7">
    <location>
        <begin position="281"/>
        <end position="307"/>
    </location>
</feature>
<evidence type="ECO:0000256" key="5">
    <source>
        <dbReference type="ARBA" id="ARBA00022989"/>
    </source>
</evidence>
<dbReference type="EMBL" id="CADCWL010000178">
    <property type="protein sequence ID" value="CAA9575418.1"/>
    <property type="molecule type" value="Genomic_DNA"/>
</dbReference>
<dbReference type="Gene3D" id="1.10.3720.10">
    <property type="entry name" value="MetI-like"/>
    <property type="match status" value="1"/>
</dbReference>
<dbReference type="GO" id="GO:0005886">
    <property type="term" value="C:plasma membrane"/>
    <property type="evidence" value="ECO:0007669"/>
    <property type="project" value="UniProtKB-SubCell"/>
</dbReference>
<feature type="domain" description="ABC transmembrane type-1" evidence="8">
    <location>
        <begin position="95"/>
        <end position="304"/>
    </location>
</feature>
<keyword evidence="5 7" id="KW-1133">Transmembrane helix</keyword>
<proteinExistence type="inferred from homology"/>
<evidence type="ECO:0000256" key="6">
    <source>
        <dbReference type="ARBA" id="ARBA00023136"/>
    </source>
</evidence>
<evidence type="ECO:0000256" key="2">
    <source>
        <dbReference type="ARBA" id="ARBA00022448"/>
    </source>
</evidence>
<accession>A0A6J4VCM3</accession>
<dbReference type="InterPro" id="IPR035906">
    <property type="entry name" value="MetI-like_sf"/>
</dbReference>
<feature type="transmembrane region" description="Helical" evidence="7">
    <location>
        <begin position="99"/>
        <end position="122"/>
    </location>
</feature>